<dbReference type="SMART" id="SM00642">
    <property type="entry name" value="Aamy"/>
    <property type="match status" value="1"/>
</dbReference>
<evidence type="ECO:0000313" key="3">
    <source>
        <dbReference type="Proteomes" id="UP000221860"/>
    </source>
</evidence>
<sequence length="801" mass="88927">MTDRKLPRATYRLQLREGVDFDRARRLVPYLSGFGISHLYLSPIFTAASGSTHGYDVTNPAEIDPCLGGREGFEALARDCREAGLGIILDIVPNHTAFHLENPWLRDVLRHGPDSRFARHFDIDWGKGRLVLPFLGQPFDEMLEAGAFRLEEGEEGPQLATEHFAVPMAQGTLPSEEMRRDPQAIRDTHAAQPWRLTHWEYERDGVTHRRFFNVTGLIGMRVEDEAVFDEMHALLFDLLDKDLVQGIRLDHIDGLADPAAYLRRLRGRVGDTPVWIEKILTGDETVPASWPIEGTTGYEAARAISRILTDAEGLGRLDEVWRRETGREGSFHDALIAAKNEVIRQELAAEMHQLIDMARSAMGPEGALETGDEALREAIIALLVAFPRYRTYFAEGEAPSEEERALMEQVTAEAGEGLRSDATVRRVAGFITDPESPEERALQTRFQQVTGALLAKAHEDTAGFRWNRYIAANEVGADPDAPTIEVEELSGWLQRRAPSEMTLTSTHDTKRSEDARMRLVAISHLPEAFLALWEHSETVEGAQEIDPNLRWYILQTLLAMWEKGRGDIAERLGQHVEKAMREAKEVTTWTHQNQEAEAAAQRFAAALAASWESELPAGAGQLMARGEVLSLAQTALKMVMPGIPDIYQGTEVGAFQLTDPDNRMAVDFRAIAGLAMKGAPDCFAHEVPLDDIPGAVATEGPKPEPAPEIDSFAGRKARLICAGLALRRRMPGFFETAEVRIEAPAPGVLLLTREGAEGRLELRIDRQGHGIEATPGQDPVWPRNEADRDAAVRLDWLPAQG</sequence>
<dbReference type="Gene3D" id="3.30.1590.10">
    <property type="entry name" value="Maltooligosyl trehalose synthase, domain 2"/>
    <property type="match status" value="1"/>
</dbReference>
<dbReference type="EMBL" id="NQWH01000006">
    <property type="protein sequence ID" value="PHP28511.1"/>
    <property type="molecule type" value="Genomic_DNA"/>
</dbReference>
<dbReference type="InterPro" id="IPR006047">
    <property type="entry name" value="GH13_cat_dom"/>
</dbReference>
<dbReference type="PANTHER" id="PTHR10357:SF216">
    <property type="entry name" value="MALTOOLIGOSYL TREHALOSE SYNTHASE-RELATED"/>
    <property type="match status" value="1"/>
</dbReference>
<dbReference type="GO" id="GO:0005992">
    <property type="term" value="P:trehalose biosynthetic process"/>
    <property type="evidence" value="ECO:0007669"/>
    <property type="project" value="TreeGrafter"/>
</dbReference>
<evidence type="ECO:0000259" key="1">
    <source>
        <dbReference type="SMART" id="SM00642"/>
    </source>
</evidence>
<dbReference type="AlphaFoldDB" id="A0A2G1MID2"/>
<dbReference type="SUPFAM" id="SSF51445">
    <property type="entry name" value="(Trans)glycosidases"/>
    <property type="match status" value="1"/>
</dbReference>
<dbReference type="GO" id="GO:0047470">
    <property type="term" value="F:(1,4)-alpha-D-glucan 1-alpha-D-glucosylmutase activity"/>
    <property type="evidence" value="ECO:0007669"/>
    <property type="project" value="TreeGrafter"/>
</dbReference>
<accession>A0A2G1MID2</accession>
<dbReference type="CDD" id="cd11336">
    <property type="entry name" value="AmyAc_MTSase"/>
    <property type="match status" value="1"/>
</dbReference>
<dbReference type="GO" id="GO:0030980">
    <property type="term" value="P:alpha-glucan catabolic process"/>
    <property type="evidence" value="ECO:0007669"/>
    <property type="project" value="TreeGrafter"/>
</dbReference>
<dbReference type="InterPro" id="IPR012767">
    <property type="entry name" value="Trehalose_TreY"/>
</dbReference>
<dbReference type="InterPro" id="IPR017853">
    <property type="entry name" value="GH"/>
</dbReference>
<reference evidence="2 3" key="1">
    <citation type="submission" date="2017-08" db="EMBL/GenBank/DDBJ databases">
        <title>Draft Genome Sequence of Loktanella cinnabarina Strain XM1, Isolated from Coastal Surface Water.</title>
        <authorList>
            <person name="Ma R."/>
            <person name="Wang J."/>
            <person name="Wang Q."/>
            <person name="Ma Z."/>
            <person name="Li J."/>
            <person name="Chen L."/>
        </authorList>
    </citation>
    <scope>NUCLEOTIDE SEQUENCE [LARGE SCALE GENOMIC DNA]</scope>
    <source>
        <strain evidence="2 3">XM1</strain>
    </source>
</reference>
<evidence type="ECO:0000313" key="2">
    <source>
        <dbReference type="EMBL" id="PHP28511.1"/>
    </source>
</evidence>
<gene>
    <name evidence="2" type="primary">treY</name>
    <name evidence="2" type="ORF">CJ301_04710</name>
</gene>
<protein>
    <submittedName>
        <fullName evidence="2">Malto-oligosyltrehalose synthase</fullName>
    </submittedName>
</protein>
<organism evidence="2 3">
    <name type="scientific">Limimaricola cinnabarinus</name>
    <dbReference type="NCBI Taxonomy" id="1125964"/>
    <lineage>
        <taxon>Bacteria</taxon>
        <taxon>Pseudomonadati</taxon>
        <taxon>Pseudomonadota</taxon>
        <taxon>Alphaproteobacteria</taxon>
        <taxon>Rhodobacterales</taxon>
        <taxon>Paracoccaceae</taxon>
        <taxon>Limimaricola</taxon>
    </lineage>
</organism>
<dbReference type="Pfam" id="PF00128">
    <property type="entry name" value="Alpha-amylase"/>
    <property type="match status" value="1"/>
</dbReference>
<dbReference type="Gene3D" id="1.10.150.200">
    <property type="entry name" value="Maltooligosyl trehalose synthase, domain 3"/>
    <property type="match status" value="1"/>
</dbReference>
<dbReference type="OrthoDB" id="9761577at2"/>
<dbReference type="NCBIfam" id="TIGR02401">
    <property type="entry name" value="trehalose_TreY"/>
    <property type="match status" value="1"/>
</dbReference>
<dbReference type="RefSeq" id="WP_099274809.1">
    <property type="nucleotide sequence ID" value="NZ_KZ304953.1"/>
</dbReference>
<keyword evidence="3" id="KW-1185">Reference proteome</keyword>
<name>A0A2G1MID2_9RHOB</name>
<dbReference type="Gene3D" id="1.10.10.470">
    <property type="entry name" value="Maltooligosyl trehalose synthase, domain 4"/>
    <property type="match status" value="1"/>
</dbReference>
<dbReference type="Proteomes" id="UP000221860">
    <property type="component" value="Unassembled WGS sequence"/>
</dbReference>
<comment type="caution">
    <text evidence="2">The sequence shown here is derived from an EMBL/GenBank/DDBJ whole genome shotgun (WGS) entry which is preliminary data.</text>
</comment>
<dbReference type="InterPro" id="IPR013797">
    <property type="entry name" value="Maltooligo_trehalose_synth_4"/>
</dbReference>
<proteinExistence type="predicted"/>
<dbReference type="PANTHER" id="PTHR10357">
    <property type="entry name" value="ALPHA-AMYLASE FAMILY MEMBER"/>
    <property type="match status" value="1"/>
</dbReference>
<feature type="domain" description="Glycosyl hydrolase family 13 catalytic" evidence="1">
    <location>
        <begin position="8"/>
        <end position="669"/>
    </location>
</feature>
<dbReference type="Gene3D" id="3.20.20.80">
    <property type="entry name" value="Glycosidases"/>
    <property type="match status" value="1"/>
</dbReference>